<protein>
    <submittedName>
        <fullName evidence="1">Uncharacterized protein</fullName>
    </submittedName>
</protein>
<organism evidence="1">
    <name type="scientific">Rhizophora mucronata</name>
    <name type="common">Asiatic mangrove</name>
    <dbReference type="NCBI Taxonomy" id="61149"/>
    <lineage>
        <taxon>Eukaryota</taxon>
        <taxon>Viridiplantae</taxon>
        <taxon>Streptophyta</taxon>
        <taxon>Embryophyta</taxon>
        <taxon>Tracheophyta</taxon>
        <taxon>Spermatophyta</taxon>
        <taxon>Magnoliopsida</taxon>
        <taxon>eudicotyledons</taxon>
        <taxon>Gunneridae</taxon>
        <taxon>Pentapetalae</taxon>
        <taxon>rosids</taxon>
        <taxon>fabids</taxon>
        <taxon>Malpighiales</taxon>
        <taxon>Rhizophoraceae</taxon>
        <taxon>Rhizophora</taxon>
    </lineage>
</organism>
<name>A0A2P2NUM2_RHIMU</name>
<sequence length="12" mass="1528">MQVENFKLMKLF</sequence>
<accession>A0A2P2NUM2</accession>
<dbReference type="EMBL" id="GGEC01065714">
    <property type="protein sequence ID" value="MBX46198.1"/>
    <property type="molecule type" value="Transcribed_RNA"/>
</dbReference>
<evidence type="ECO:0000313" key="1">
    <source>
        <dbReference type="EMBL" id="MBX46198.1"/>
    </source>
</evidence>
<reference evidence="1" key="1">
    <citation type="submission" date="2018-02" db="EMBL/GenBank/DDBJ databases">
        <title>Rhizophora mucronata_Transcriptome.</title>
        <authorList>
            <person name="Meera S.P."/>
            <person name="Sreeshan A."/>
            <person name="Augustine A."/>
        </authorList>
    </citation>
    <scope>NUCLEOTIDE SEQUENCE</scope>
    <source>
        <tissue evidence="1">Leaf</tissue>
    </source>
</reference>
<proteinExistence type="predicted"/>